<feature type="domain" description="Major facilitator superfamily (MFS) profile" evidence="9">
    <location>
        <begin position="1"/>
        <end position="387"/>
    </location>
</feature>
<evidence type="ECO:0000256" key="5">
    <source>
        <dbReference type="ARBA" id="ARBA00022692"/>
    </source>
</evidence>
<keyword evidence="6 8" id="KW-1133">Transmembrane helix</keyword>
<keyword evidence="5 8" id="KW-0812">Transmembrane</keyword>
<evidence type="ECO:0000256" key="3">
    <source>
        <dbReference type="ARBA" id="ARBA00007520"/>
    </source>
</evidence>
<dbReference type="GO" id="GO:0022857">
    <property type="term" value="F:transmembrane transporter activity"/>
    <property type="evidence" value="ECO:0007669"/>
    <property type="project" value="InterPro"/>
</dbReference>
<dbReference type="InterPro" id="IPR020846">
    <property type="entry name" value="MFS_dom"/>
</dbReference>
<proteinExistence type="inferred from homology"/>
<evidence type="ECO:0000256" key="6">
    <source>
        <dbReference type="ARBA" id="ARBA00022989"/>
    </source>
</evidence>
<dbReference type="InterPro" id="IPR036259">
    <property type="entry name" value="MFS_trans_sf"/>
</dbReference>
<evidence type="ECO:0000256" key="8">
    <source>
        <dbReference type="SAM" id="Phobius"/>
    </source>
</evidence>
<reference evidence="10" key="2">
    <citation type="submission" date="2023-01" db="EMBL/GenBank/DDBJ databases">
        <title>Draft genome sequence of Paraferrimonas sedimenticola strain NBRC 101628.</title>
        <authorList>
            <person name="Sun Q."/>
            <person name="Mori K."/>
        </authorList>
    </citation>
    <scope>NUCLEOTIDE SEQUENCE</scope>
    <source>
        <strain evidence="10">NBRC 101628</strain>
    </source>
</reference>
<dbReference type="AlphaFoldDB" id="A0AA37RVM7"/>
<dbReference type="SUPFAM" id="SSF103473">
    <property type="entry name" value="MFS general substrate transporter"/>
    <property type="match status" value="1"/>
</dbReference>
<dbReference type="PROSITE" id="PS50850">
    <property type="entry name" value="MFS"/>
    <property type="match status" value="1"/>
</dbReference>
<feature type="transmembrane region" description="Helical" evidence="8">
    <location>
        <begin position="336"/>
        <end position="359"/>
    </location>
</feature>
<dbReference type="EMBL" id="BSNC01000003">
    <property type="protein sequence ID" value="GLP95699.1"/>
    <property type="molecule type" value="Genomic_DNA"/>
</dbReference>
<comment type="subcellular location">
    <subcellularLocation>
        <location evidence="2">Membrane</location>
        <topology evidence="2">Multi-pass membrane protein</topology>
    </subcellularLocation>
</comment>
<evidence type="ECO:0000313" key="11">
    <source>
        <dbReference type="Proteomes" id="UP001161422"/>
    </source>
</evidence>
<dbReference type="PANTHER" id="PTHR23504:SF15">
    <property type="entry name" value="MAJOR FACILITATOR SUPERFAMILY (MFS) PROFILE DOMAIN-CONTAINING PROTEIN"/>
    <property type="match status" value="1"/>
</dbReference>
<feature type="transmembrane region" description="Helical" evidence="8">
    <location>
        <begin position="31"/>
        <end position="50"/>
    </location>
</feature>
<sequence>MLVAFLDSMGFGIVIPVFLLYTMELGAGPELATAFFALYPIAHVIASPYLGMLSDRYGRKPVLALALLGASAAYLLLGFTESLLLLAIARLLQGFMAGNLAVVQAYAADISSSEQRAKLMGKIGAATGLGFVLGPSLGAWLAGSQFEQQNMHIVAVVAAALCFSAFLLVILVLPESLPQDKRQSKNSANLKLNPFREVPKVMGQGLLMQLFVCALLFNLACAFSDIILPLFAKDAQLVDGPNQLSWLYLASGVALTVTQYSLIAPLTQKLGERGIYLLGTLLYSASCAGMLIASMLTNTWIAIVALALGGMGIALFFTGLQSLVSKQASSNKMGSVMGAFSSFSLMGRVAAPLMVGVIYAELGMYLPYAIAIVLLFGAGLLGLSARAPAPGAQTSS</sequence>
<dbReference type="InterPro" id="IPR001958">
    <property type="entry name" value="Tet-R_TetA/multi-R_MdtG-like"/>
</dbReference>
<dbReference type="Gene3D" id="1.20.1250.20">
    <property type="entry name" value="MFS general substrate transporter like domains"/>
    <property type="match status" value="1"/>
</dbReference>
<feature type="transmembrane region" description="Helical" evidence="8">
    <location>
        <begin position="206"/>
        <end position="232"/>
    </location>
</feature>
<keyword evidence="4" id="KW-0813">Transport</keyword>
<feature type="transmembrane region" description="Helical" evidence="8">
    <location>
        <begin position="62"/>
        <end position="79"/>
    </location>
</feature>
<feature type="transmembrane region" description="Helical" evidence="8">
    <location>
        <begin position="153"/>
        <end position="173"/>
    </location>
</feature>
<evidence type="ECO:0000256" key="7">
    <source>
        <dbReference type="ARBA" id="ARBA00023136"/>
    </source>
</evidence>
<comment type="similarity">
    <text evidence="3">Belongs to the major facilitator superfamily. TCR/Tet family.</text>
</comment>
<feature type="transmembrane region" description="Helical" evidence="8">
    <location>
        <begin position="244"/>
        <end position="263"/>
    </location>
</feature>
<evidence type="ECO:0000256" key="1">
    <source>
        <dbReference type="ARBA" id="ARBA00003279"/>
    </source>
</evidence>
<keyword evidence="11" id="KW-1185">Reference proteome</keyword>
<dbReference type="PANTHER" id="PTHR23504">
    <property type="entry name" value="MAJOR FACILITATOR SUPERFAMILY DOMAIN-CONTAINING PROTEIN 10"/>
    <property type="match status" value="1"/>
</dbReference>
<name>A0AA37RVM7_9GAMM</name>
<dbReference type="GO" id="GO:0016020">
    <property type="term" value="C:membrane"/>
    <property type="evidence" value="ECO:0007669"/>
    <property type="project" value="UniProtKB-SubCell"/>
</dbReference>
<gene>
    <name evidence="10" type="ORF">GCM10007895_10050</name>
</gene>
<reference evidence="10" key="1">
    <citation type="journal article" date="2014" name="Int. J. Syst. Evol. Microbiol.">
        <title>Complete genome sequence of Corynebacterium casei LMG S-19264T (=DSM 44701T), isolated from a smear-ripened cheese.</title>
        <authorList>
            <consortium name="US DOE Joint Genome Institute (JGI-PGF)"/>
            <person name="Walter F."/>
            <person name="Albersmeier A."/>
            <person name="Kalinowski J."/>
            <person name="Ruckert C."/>
        </authorList>
    </citation>
    <scope>NUCLEOTIDE SEQUENCE</scope>
    <source>
        <strain evidence="10">NBRC 101628</strain>
    </source>
</reference>
<feature type="transmembrane region" description="Helical" evidence="8">
    <location>
        <begin position="85"/>
        <end position="107"/>
    </location>
</feature>
<accession>A0AA37RVM7</accession>
<evidence type="ECO:0000256" key="2">
    <source>
        <dbReference type="ARBA" id="ARBA00004141"/>
    </source>
</evidence>
<dbReference type="PROSITE" id="PS00216">
    <property type="entry name" value="SUGAR_TRANSPORT_1"/>
    <property type="match status" value="1"/>
</dbReference>
<protein>
    <submittedName>
        <fullName evidence="10">Tetracycline resistance MFS efflux pump</fullName>
    </submittedName>
</protein>
<comment type="function">
    <text evidence="1">Resistance to tetracycline by an active tetracycline efflux. This is an energy-dependent process that decreases the accumulation of the antibiotic in whole cells. This protein functions as a metal-tetracycline/H(+) antiporter.</text>
</comment>
<feature type="transmembrane region" description="Helical" evidence="8">
    <location>
        <begin position="119"/>
        <end position="141"/>
    </location>
</feature>
<feature type="transmembrane region" description="Helical" evidence="8">
    <location>
        <begin position="300"/>
        <end position="324"/>
    </location>
</feature>
<evidence type="ECO:0000313" key="10">
    <source>
        <dbReference type="EMBL" id="GLP95699.1"/>
    </source>
</evidence>
<dbReference type="InterPro" id="IPR005829">
    <property type="entry name" value="Sugar_transporter_CS"/>
</dbReference>
<comment type="caution">
    <text evidence="10">The sequence shown here is derived from an EMBL/GenBank/DDBJ whole genome shotgun (WGS) entry which is preliminary data.</text>
</comment>
<dbReference type="Proteomes" id="UP001161422">
    <property type="component" value="Unassembled WGS sequence"/>
</dbReference>
<feature type="transmembrane region" description="Helical" evidence="8">
    <location>
        <begin position="365"/>
        <end position="383"/>
    </location>
</feature>
<dbReference type="InterPro" id="IPR011701">
    <property type="entry name" value="MFS"/>
</dbReference>
<dbReference type="Pfam" id="PF07690">
    <property type="entry name" value="MFS_1"/>
    <property type="match status" value="1"/>
</dbReference>
<keyword evidence="7 8" id="KW-0472">Membrane</keyword>
<organism evidence="10 11">
    <name type="scientific">Paraferrimonas sedimenticola</name>
    <dbReference type="NCBI Taxonomy" id="375674"/>
    <lineage>
        <taxon>Bacteria</taxon>
        <taxon>Pseudomonadati</taxon>
        <taxon>Pseudomonadota</taxon>
        <taxon>Gammaproteobacteria</taxon>
        <taxon>Alteromonadales</taxon>
        <taxon>Ferrimonadaceae</taxon>
        <taxon>Paraferrimonas</taxon>
    </lineage>
</organism>
<evidence type="ECO:0000259" key="9">
    <source>
        <dbReference type="PROSITE" id="PS50850"/>
    </source>
</evidence>
<evidence type="ECO:0000256" key="4">
    <source>
        <dbReference type="ARBA" id="ARBA00022448"/>
    </source>
</evidence>
<feature type="transmembrane region" description="Helical" evidence="8">
    <location>
        <begin position="275"/>
        <end position="294"/>
    </location>
</feature>
<dbReference type="PRINTS" id="PR01035">
    <property type="entry name" value="TCRTETA"/>
</dbReference>